<evidence type="ECO:0000313" key="2">
    <source>
        <dbReference type="Proteomes" id="UP001589855"/>
    </source>
</evidence>
<organism evidence="1 2">
    <name type="scientific">Lactiplantibacillus plajomi</name>
    <dbReference type="NCBI Taxonomy" id="1457217"/>
    <lineage>
        <taxon>Bacteria</taxon>
        <taxon>Bacillati</taxon>
        <taxon>Bacillota</taxon>
        <taxon>Bacilli</taxon>
        <taxon>Lactobacillales</taxon>
        <taxon>Lactobacillaceae</taxon>
        <taxon>Lactiplantibacillus</taxon>
    </lineage>
</organism>
<dbReference type="RefSeq" id="WP_137646028.1">
    <property type="nucleotide sequence ID" value="NZ_BAABRM010000033.1"/>
</dbReference>
<protein>
    <recommendedName>
        <fullName evidence="3">SIR2 family protein</fullName>
    </recommendedName>
</protein>
<dbReference type="InterPro" id="IPR029035">
    <property type="entry name" value="DHS-like_NAD/FAD-binding_dom"/>
</dbReference>
<sequence length="226" mass="25332">MSNLQTAKQLLNAADAVLISASNGLSISEGVNIFANNADFQRYFGSLATEYGITSILQGAQVQLPDEARQRFDHQLRRYLIYDYAGAPQFQQLQQLIGQRDYFVITSNADQHFQQNGFDSTKIWEIEGNFFDLAMQSPAWQAQQRRFQAFVKSHAQQNVVQLELGIGAANRLIKLPLMQLVAAQSQWHYLTLNLADQINILPSIQSRSTAVAGDLTQTLNALVKEP</sequence>
<reference evidence="1 2" key="1">
    <citation type="submission" date="2024-09" db="EMBL/GenBank/DDBJ databases">
        <authorList>
            <person name="Sun Q."/>
            <person name="Mori K."/>
        </authorList>
    </citation>
    <scope>NUCLEOTIDE SEQUENCE [LARGE SCALE GENOMIC DNA]</scope>
    <source>
        <strain evidence="1 2">TBRC 4575</strain>
    </source>
</reference>
<keyword evidence="2" id="KW-1185">Reference proteome</keyword>
<name>A0ABV6JZX3_9LACO</name>
<comment type="caution">
    <text evidence="1">The sequence shown here is derived from an EMBL/GenBank/DDBJ whole genome shotgun (WGS) entry which is preliminary data.</text>
</comment>
<dbReference type="Proteomes" id="UP001589855">
    <property type="component" value="Unassembled WGS sequence"/>
</dbReference>
<accession>A0ABV6JZX3</accession>
<evidence type="ECO:0008006" key="3">
    <source>
        <dbReference type="Google" id="ProtNLM"/>
    </source>
</evidence>
<proteinExistence type="predicted"/>
<dbReference type="SUPFAM" id="SSF52467">
    <property type="entry name" value="DHS-like NAD/FAD-binding domain"/>
    <property type="match status" value="1"/>
</dbReference>
<evidence type="ECO:0000313" key="1">
    <source>
        <dbReference type="EMBL" id="MFC0422735.1"/>
    </source>
</evidence>
<dbReference type="EMBL" id="JBHLUK010000003">
    <property type="protein sequence ID" value="MFC0422735.1"/>
    <property type="molecule type" value="Genomic_DNA"/>
</dbReference>
<gene>
    <name evidence="1" type="ORF">ACFFGS_00880</name>
</gene>